<dbReference type="Pfam" id="PF13561">
    <property type="entry name" value="adh_short_C2"/>
    <property type="match status" value="1"/>
</dbReference>
<proteinExistence type="inferred from homology"/>
<dbReference type="InterPro" id="IPR036291">
    <property type="entry name" value="NAD(P)-bd_dom_sf"/>
</dbReference>
<name>A0A160DTE1_9GAMM</name>
<dbReference type="InterPro" id="IPR002347">
    <property type="entry name" value="SDR_fam"/>
</dbReference>
<dbReference type="PATRIC" id="fig|1300342.3.peg.1561"/>
<dbReference type="PANTHER" id="PTHR42879:SF6">
    <property type="entry name" value="NADPH-DEPENDENT REDUCTASE BACG"/>
    <property type="match status" value="1"/>
</dbReference>
<protein>
    <submittedName>
        <fullName evidence="2">Dehydrogenase</fullName>
    </submittedName>
</protein>
<dbReference type="InterPro" id="IPR050259">
    <property type="entry name" value="SDR"/>
</dbReference>
<dbReference type="KEGG" id="dko:I596_1601"/>
<dbReference type="SUPFAM" id="SSF51735">
    <property type="entry name" value="NAD(P)-binding Rossmann-fold domains"/>
    <property type="match status" value="1"/>
</dbReference>
<dbReference type="AlphaFoldDB" id="A0A160DTE1"/>
<sequence length="262" mass="26925">MDLDLTGRHALVCGASQGIGRAAAIELARLGADVTVLARSEARLLALAAELPRTHAAQNHGSIAADMSDHASLRARIEAVASGTPVQILVNNTGGPPGGPASTAALEDFRSAFDQHLMAAHIVMQAVVPGMRGAGYGRIVNVISTSVKEPIRNLGVSNTIRGAVASWAKTLASELGPFGITVNNVLPGYTRTGRLDQILADRVQATGRSEEDIARGMLASVPAGRFAEPSEIAAVIAFLASPAAGYVNGINVPVDGGRTLSL</sequence>
<organism evidence="2 3">
    <name type="scientific">Dokdonella koreensis DS-123</name>
    <dbReference type="NCBI Taxonomy" id="1300342"/>
    <lineage>
        <taxon>Bacteria</taxon>
        <taxon>Pseudomonadati</taxon>
        <taxon>Pseudomonadota</taxon>
        <taxon>Gammaproteobacteria</taxon>
        <taxon>Lysobacterales</taxon>
        <taxon>Rhodanobacteraceae</taxon>
        <taxon>Dokdonella</taxon>
    </lineage>
</organism>
<evidence type="ECO:0000256" key="1">
    <source>
        <dbReference type="ARBA" id="ARBA00006484"/>
    </source>
</evidence>
<dbReference type="PANTHER" id="PTHR42879">
    <property type="entry name" value="3-OXOACYL-(ACYL-CARRIER-PROTEIN) REDUCTASE"/>
    <property type="match status" value="1"/>
</dbReference>
<comment type="similarity">
    <text evidence="1">Belongs to the short-chain dehydrogenases/reductases (SDR) family.</text>
</comment>
<dbReference type="RefSeq" id="WP_067645949.1">
    <property type="nucleotide sequence ID" value="NZ_CP015249.1"/>
</dbReference>
<dbReference type="EMBL" id="CP015249">
    <property type="protein sequence ID" value="ANB17625.1"/>
    <property type="molecule type" value="Genomic_DNA"/>
</dbReference>
<gene>
    <name evidence="2" type="ORF">I596_1601</name>
</gene>
<accession>A0A160DTE1</accession>
<dbReference type="Proteomes" id="UP000076830">
    <property type="component" value="Chromosome"/>
</dbReference>
<keyword evidence="3" id="KW-1185">Reference proteome</keyword>
<dbReference type="STRING" id="1300342.I596_1601"/>
<dbReference type="OrthoDB" id="9804774at2"/>
<dbReference type="Gene3D" id="3.40.50.720">
    <property type="entry name" value="NAD(P)-binding Rossmann-like Domain"/>
    <property type="match status" value="1"/>
</dbReference>
<evidence type="ECO:0000313" key="3">
    <source>
        <dbReference type="Proteomes" id="UP000076830"/>
    </source>
</evidence>
<dbReference type="PRINTS" id="PR00081">
    <property type="entry name" value="GDHRDH"/>
</dbReference>
<evidence type="ECO:0000313" key="2">
    <source>
        <dbReference type="EMBL" id="ANB17625.1"/>
    </source>
</evidence>
<reference evidence="2 3" key="1">
    <citation type="submission" date="2016-04" db="EMBL/GenBank/DDBJ databases">
        <title>Complete genome sequence of Dokdonella koreensis DS-123T.</title>
        <authorList>
            <person name="Kim J.F."/>
            <person name="Lee H."/>
            <person name="Kwak M.-J."/>
        </authorList>
    </citation>
    <scope>NUCLEOTIDE SEQUENCE [LARGE SCALE GENOMIC DNA]</scope>
    <source>
        <strain evidence="2 3">DS-123</strain>
    </source>
</reference>